<protein>
    <submittedName>
        <fullName evidence="2">Predicted protein</fullName>
    </submittedName>
</protein>
<feature type="region of interest" description="Disordered" evidence="1">
    <location>
        <begin position="103"/>
        <end position="127"/>
    </location>
</feature>
<dbReference type="EMBL" id="AK373217">
    <property type="protein sequence ID" value="BAK04414.1"/>
    <property type="molecule type" value="mRNA"/>
</dbReference>
<accession>F2EAP2</accession>
<proteinExistence type="evidence at transcript level"/>
<reference evidence="2" key="1">
    <citation type="journal article" date="2011" name="Plant Physiol.">
        <title>Comprehensive sequence analysis of 24,783 barley full-length cDNAs derived from 12 clone libraries.</title>
        <authorList>
            <person name="Matsumoto T."/>
            <person name="Tanaka T."/>
            <person name="Sakai H."/>
            <person name="Amano N."/>
            <person name="Kanamori H."/>
            <person name="Kurita K."/>
            <person name="Kikuta A."/>
            <person name="Kamiya K."/>
            <person name="Yamamoto M."/>
            <person name="Ikawa H."/>
            <person name="Fujii N."/>
            <person name="Hori K."/>
            <person name="Itoh T."/>
            <person name="Sato K."/>
        </authorList>
    </citation>
    <scope>NUCLEOTIDE SEQUENCE</scope>
</reference>
<dbReference type="AlphaFoldDB" id="F2EAP2"/>
<name>F2EAP2_HORVV</name>
<evidence type="ECO:0000256" key="1">
    <source>
        <dbReference type="SAM" id="MobiDB-lite"/>
    </source>
</evidence>
<sequence length="127" mass="13790">MARTSSPTSSSPRRVERELKVAACMCMAPAPPRPMAPAYCVGMAPAHADIFRTYESHALDSARTGAPSHRPSFLPPPPPPCPFSCFIPIRSDAPALRARAGVNGREGDGWISASDGWMDESSRRRRR</sequence>
<organism evidence="2">
    <name type="scientific">Hordeum vulgare subsp. vulgare</name>
    <name type="common">Domesticated barley</name>
    <dbReference type="NCBI Taxonomy" id="112509"/>
    <lineage>
        <taxon>Eukaryota</taxon>
        <taxon>Viridiplantae</taxon>
        <taxon>Streptophyta</taxon>
        <taxon>Embryophyta</taxon>
        <taxon>Tracheophyta</taxon>
        <taxon>Spermatophyta</taxon>
        <taxon>Magnoliopsida</taxon>
        <taxon>Liliopsida</taxon>
        <taxon>Poales</taxon>
        <taxon>Poaceae</taxon>
        <taxon>BOP clade</taxon>
        <taxon>Pooideae</taxon>
        <taxon>Triticodae</taxon>
        <taxon>Triticeae</taxon>
        <taxon>Hordeinae</taxon>
        <taxon>Hordeum</taxon>
    </lineage>
</organism>
<evidence type="ECO:0000313" key="2">
    <source>
        <dbReference type="EMBL" id="BAK04414.1"/>
    </source>
</evidence>